<keyword evidence="3 7" id="KW-0812">Transmembrane</keyword>
<dbReference type="Gene3D" id="1.10.8.10">
    <property type="entry name" value="DNA helicase RuvA subunit, C-terminal domain"/>
    <property type="match status" value="1"/>
</dbReference>
<evidence type="ECO:0000313" key="9">
    <source>
        <dbReference type="EMBL" id="GAQ83203.1"/>
    </source>
</evidence>
<dbReference type="CDD" id="cd14291">
    <property type="entry name" value="UBA1_NUB1_like"/>
    <property type="match status" value="1"/>
</dbReference>
<dbReference type="Proteomes" id="UP000054558">
    <property type="component" value="Unassembled WGS sequence"/>
</dbReference>
<feature type="transmembrane region" description="Helical" evidence="7">
    <location>
        <begin position="162"/>
        <end position="184"/>
    </location>
</feature>
<dbReference type="GO" id="GO:0036503">
    <property type="term" value="P:ERAD pathway"/>
    <property type="evidence" value="ECO:0000318"/>
    <property type="project" value="GO_Central"/>
</dbReference>
<protein>
    <recommendedName>
        <fullName evidence="8">UBA domain-containing protein</fullName>
    </recommendedName>
</protein>
<dbReference type="PANTHER" id="PTHR11009">
    <property type="entry name" value="DER1-LIKE PROTEIN, DERLIN"/>
    <property type="match status" value="1"/>
</dbReference>
<accession>A0A1Y1HYF3</accession>
<dbReference type="InterPro" id="IPR022764">
    <property type="entry name" value="Peptidase_S54_rhomboid_dom"/>
</dbReference>
<dbReference type="InterPro" id="IPR035952">
    <property type="entry name" value="Rhomboid-like_sf"/>
</dbReference>
<evidence type="ECO:0000256" key="5">
    <source>
        <dbReference type="ARBA" id="ARBA00023136"/>
    </source>
</evidence>
<sequence length="399" mass="41677">MPANVVQEASLTTRVTSWLSSQPIITCCILITCVASYVVGILTGFDDYKDLCMAPFYVVEQWEVYRPFSSILIHSGLLHIAFNMLSFVPMGAGLERILGSVRYAYAVLLFAVTNAILHTGAAYAAAIKFPDLVYQCSVGFSGILFAMIVVETNMSGVQSRSIFGLFTVPAKWYPWALLVVFQVLMPNVSLLGHLSGLLSGLAFSYGWLNWAMLGSSTISTIESSSVLAPLVRRSQFIVGGSGPGSSLPITNSESSGGSSWGSLSGGLSGMWRRMQGWAPVQAASTDGSTQFPGRGRTLGGPLPGGTLGRGQAPPPGRRESATNGGPPRSGHTGGNGGRQSPAQSGPGRPDTNGAVPSQKADAQDVAQLVSMGFEEGAVRSALVAANGDVGLAVEFLSSS</sequence>
<feature type="domain" description="UBA" evidence="8">
    <location>
        <begin position="359"/>
        <end position="399"/>
    </location>
</feature>
<dbReference type="GO" id="GO:0004252">
    <property type="term" value="F:serine-type endopeptidase activity"/>
    <property type="evidence" value="ECO:0007669"/>
    <property type="project" value="InterPro"/>
</dbReference>
<dbReference type="GO" id="GO:0030968">
    <property type="term" value="P:endoplasmic reticulum unfolded protein response"/>
    <property type="evidence" value="ECO:0000318"/>
    <property type="project" value="GO_Central"/>
</dbReference>
<feature type="transmembrane region" description="Helical" evidence="7">
    <location>
        <begin position="24"/>
        <end position="45"/>
    </location>
</feature>
<comment type="similarity">
    <text evidence="2">Belongs to the peptidase S54 family.</text>
</comment>
<dbReference type="InterPro" id="IPR009060">
    <property type="entry name" value="UBA-like_sf"/>
</dbReference>
<gene>
    <name evidence="9" type="ORF">KFL_001390210</name>
</gene>
<evidence type="ECO:0000256" key="6">
    <source>
        <dbReference type="SAM" id="MobiDB-lite"/>
    </source>
</evidence>
<feature type="compositionally biased region" description="Gly residues" evidence="6">
    <location>
        <begin position="296"/>
        <end position="308"/>
    </location>
</feature>
<name>A0A1Y1HYF3_KLENI</name>
<feature type="compositionally biased region" description="Polar residues" evidence="6">
    <location>
        <begin position="282"/>
        <end position="291"/>
    </location>
</feature>
<evidence type="ECO:0000256" key="2">
    <source>
        <dbReference type="ARBA" id="ARBA00009045"/>
    </source>
</evidence>
<organism evidence="9 10">
    <name type="scientific">Klebsormidium nitens</name>
    <name type="common">Green alga</name>
    <name type="synonym">Ulothrix nitens</name>
    <dbReference type="NCBI Taxonomy" id="105231"/>
    <lineage>
        <taxon>Eukaryota</taxon>
        <taxon>Viridiplantae</taxon>
        <taxon>Streptophyta</taxon>
        <taxon>Klebsormidiophyceae</taxon>
        <taxon>Klebsormidiales</taxon>
        <taxon>Klebsormidiaceae</taxon>
        <taxon>Klebsormidium</taxon>
    </lineage>
</organism>
<feature type="transmembrane region" description="Helical" evidence="7">
    <location>
        <begin position="190"/>
        <end position="208"/>
    </location>
</feature>
<dbReference type="AlphaFoldDB" id="A0A1Y1HYF3"/>
<proteinExistence type="inferred from homology"/>
<feature type="region of interest" description="Disordered" evidence="6">
    <location>
        <begin position="280"/>
        <end position="363"/>
    </location>
</feature>
<keyword evidence="4 7" id="KW-1133">Transmembrane helix</keyword>
<dbReference type="SMART" id="SM00165">
    <property type="entry name" value="UBA"/>
    <property type="match status" value="1"/>
</dbReference>
<dbReference type="Pfam" id="PF01694">
    <property type="entry name" value="Rhomboid"/>
    <property type="match status" value="1"/>
</dbReference>
<dbReference type="OrthoDB" id="10257275at2759"/>
<feature type="transmembrane region" description="Helical" evidence="7">
    <location>
        <begin position="132"/>
        <end position="150"/>
    </location>
</feature>
<feature type="transmembrane region" description="Helical" evidence="7">
    <location>
        <begin position="65"/>
        <end position="82"/>
    </location>
</feature>
<dbReference type="SUPFAM" id="SSF144091">
    <property type="entry name" value="Rhomboid-like"/>
    <property type="match status" value="1"/>
</dbReference>
<dbReference type="GO" id="GO:0005789">
    <property type="term" value="C:endoplasmic reticulum membrane"/>
    <property type="evidence" value="ECO:0000318"/>
    <property type="project" value="GO_Central"/>
</dbReference>
<evidence type="ECO:0000256" key="4">
    <source>
        <dbReference type="ARBA" id="ARBA00022989"/>
    </source>
</evidence>
<dbReference type="STRING" id="105231.A0A1Y1HYF3"/>
<evidence type="ECO:0000313" key="10">
    <source>
        <dbReference type="Proteomes" id="UP000054558"/>
    </source>
</evidence>
<evidence type="ECO:0000256" key="1">
    <source>
        <dbReference type="ARBA" id="ARBA00004141"/>
    </source>
</evidence>
<evidence type="ECO:0000256" key="3">
    <source>
        <dbReference type="ARBA" id="ARBA00022692"/>
    </source>
</evidence>
<feature type="transmembrane region" description="Helical" evidence="7">
    <location>
        <begin position="103"/>
        <end position="126"/>
    </location>
</feature>
<evidence type="ECO:0000259" key="8">
    <source>
        <dbReference type="PROSITE" id="PS50030"/>
    </source>
</evidence>
<dbReference type="Pfam" id="PF00627">
    <property type="entry name" value="UBA"/>
    <property type="match status" value="1"/>
</dbReference>
<dbReference type="EMBL" id="DF237088">
    <property type="protein sequence ID" value="GAQ83203.1"/>
    <property type="molecule type" value="Genomic_DNA"/>
</dbReference>
<dbReference type="FunFam" id="1.20.1540.10:FF:000008">
    <property type="entry name" value="RHOMBOID-like protein 13"/>
    <property type="match status" value="1"/>
</dbReference>
<dbReference type="PROSITE" id="PS50030">
    <property type="entry name" value="UBA"/>
    <property type="match status" value="1"/>
</dbReference>
<keyword evidence="5 7" id="KW-0472">Membrane</keyword>
<dbReference type="GO" id="GO:0005047">
    <property type="term" value="F:signal recognition particle binding"/>
    <property type="evidence" value="ECO:0000318"/>
    <property type="project" value="GO_Central"/>
</dbReference>
<reference evidence="9 10" key="1">
    <citation type="journal article" date="2014" name="Nat. Commun.">
        <title>Klebsormidium flaccidum genome reveals primary factors for plant terrestrial adaptation.</title>
        <authorList>
            <person name="Hori K."/>
            <person name="Maruyama F."/>
            <person name="Fujisawa T."/>
            <person name="Togashi T."/>
            <person name="Yamamoto N."/>
            <person name="Seo M."/>
            <person name="Sato S."/>
            <person name="Yamada T."/>
            <person name="Mori H."/>
            <person name="Tajima N."/>
            <person name="Moriyama T."/>
            <person name="Ikeuchi M."/>
            <person name="Watanabe M."/>
            <person name="Wada H."/>
            <person name="Kobayashi K."/>
            <person name="Saito M."/>
            <person name="Masuda T."/>
            <person name="Sasaki-Sekimoto Y."/>
            <person name="Mashiguchi K."/>
            <person name="Awai K."/>
            <person name="Shimojima M."/>
            <person name="Masuda S."/>
            <person name="Iwai M."/>
            <person name="Nobusawa T."/>
            <person name="Narise T."/>
            <person name="Kondo S."/>
            <person name="Saito H."/>
            <person name="Sato R."/>
            <person name="Murakawa M."/>
            <person name="Ihara Y."/>
            <person name="Oshima-Yamada Y."/>
            <person name="Ohtaka K."/>
            <person name="Satoh M."/>
            <person name="Sonobe K."/>
            <person name="Ishii M."/>
            <person name="Ohtani R."/>
            <person name="Kanamori-Sato M."/>
            <person name="Honoki R."/>
            <person name="Miyazaki D."/>
            <person name="Mochizuki H."/>
            <person name="Umetsu J."/>
            <person name="Higashi K."/>
            <person name="Shibata D."/>
            <person name="Kamiya Y."/>
            <person name="Sato N."/>
            <person name="Nakamura Y."/>
            <person name="Tabata S."/>
            <person name="Ida S."/>
            <person name="Kurokawa K."/>
            <person name="Ohta H."/>
        </authorList>
    </citation>
    <scope>NUCLEOTIDE SEQUENCE [LARGE SCALE GENOMIC DNA]</scope>
    <source>
        <strain evidence="9 10">NIES-2285</strain>
    </source>
</reference>
<evidence type="ECO:0000256" key="7">
    <source>
        <dbReference type="SAM" id="Phobius"/>
    </source>
</evidence>
<dbReference type="Gene3D" id="1.20.1540.10">
    <property type="entry name" value="Rhomboid-like"/>
    <property type="match status" value="1"/>
</dbReference>
<keyword evidence="10" id="KW-1185">Reference proteome</keyword>
<dbReference type="InterPro" id="IPR015940">
    <property type="entry name" value="UBA"/>
</dbReference>
<comment type="subcellular location">
    <subcellularLocation>
        <location evidence="1">Membrane</location>
        <topology evidence="1">Multi-pass membrane protein</topology>
    </subcellularLocation>
</comment>
<dbReference type="OMA" id="TRVNQWW"/>
<dbReference type="SUPFAM" id="SSF46934">
    <property type="entry name" value="UBA-like"/>
    <property type="match status" value="1"/>
</dbReference>